<protein>
    <recommendedName>
        <fullName evidence="4">Replication restart protein PriB</fullName>
    </recommendedName>
</protein>
<comment type="function">
    <text evidence="4">Involved in the restart of stalled replication forks, which reloads the replicative helicase on sites other than the origin of replication; the PriA-PriB pathway is the major replication restart pathway. During primosome assembly it facilitates complex formation between PriA and DnaT on DNA; stabilizes PriA on DNA. Stimulates the DNA unwinding activity of PriA helicase.</text>
</comment>
<reference evidence="6 7" key="1">
    <citation type="submission" date="2020-07" db="EMBL/GenBank/DDBJ databases">
        <title>Vibrio marinisediminis sp. nov., isolated from marine sediment.</title>
        <authorList>
            <person name="Ji X."/>
        </authorList>
    </citation>
    <scope>NUCLEOTIDE SEQUENCE [LARGE SCALE GENOMIC DNA]</scope>
    <source>
        <strain evidence="6 7">404</strain>
    </source>
</reference>
<sequence length="100" mass="11001">MTNRMELSGTVAKPPIRSKSPSGIEHCRFWLEHRSTVIEADLARQVYCRMPVVVSGSRSQAITHNLVPGSNIKVGGFVAYQTGRNGIGKVVLHADHITYI</sequence>
<evidence type="ECO:0000313" key="7">
    <source>
        <dbReference type="Proteomes" id="UP000571701"/>
    </source>
</evidence>
<dbReference type="EMBL" id="JACFYF010000029">
    <property type="protein sequence ID" value="MBA5764644.1"/>
    <property type="molecule type" value="Genomic_DNA"/>
</dbReference>
<dbReference type="InterPro" id="IPR000424">
    <property type="entry name" value="Primosome_PriB/ssb"/>
</dbReference>
<dbReference type="Proteomes" id="UP000571701">
    <property type="component" value="Unassembled WGS sequence"/>
</dbReference>
<comment type="similarity">
    <text evidence="4">Belongs to the PriB family.</text>
</comment>
<dbReference type="GO" id="GO:0003697">
    <property type="term" value="F:single-stranded DNA binding"/>
    <property type="evidence" value="ECO:0007669"/>
    <property type="project" value="UniProtKB-UniRule"/>
</dbReference>
<dbReference type="GO" id="GO:1990077">
    <property type="term" value="C:primosome complex"/>
    <property type="evidence" value="ECO:0007669"/>
    <property type="project" value="UniProtKB-UniRule"/>
</dbReference>
<name>A0A7W2FUW0_9VIBR</name>
<gene>
    <name evidence="4 6" type="primary">priB</name>
    <name evidence="6" type="ORF">H2O73_19980</name>
</gene>
<dbReference type="SUPFAM" id="SSF50249">
    <property type="entry name" value="Nucleic acid-binding proteins"/>
    <property type="match status" value="1"/>
</dbReference>
<accession>A0A7W2FUW0</accession>
<dbReference type="NCBIfam" id="TIGR04418">
    <property type="entry name" value="PriB_gamma"/>
    <property type="match status" value="1"/>
</dbReference>
<keyword evidence="3 4" id="KW-0238">DNA-binding</keyword>
<dbReference type="PROSITE" id="PS50935">
    <property type="entry name" value="SSB"/>
    <property type="match status" value="1"/>
</dbReference>
<organism evidence="6 7">
    <name type="scientific">Vibrio marinisediminis</name>
    <dbReference type="NCBI Taxonomy" id="2758441"/>
    <lineage>
        <taxon>Bacteria</taxon>
        <taxon>Pseudomonadati</taxon>
        <taxon>Pseudomonadota</taxon>
        <taxon>Gammaproteobacteria</taxon>
        <taxon>Vibrionales</taxon>
        <taxon>Vibrionaceae</taxon>
        <taxon>Vibrio</taxon>
    </lineage>
</organism>
<dbReference type="Pfam" id="PF22657">
    <property type="entry name" value="SSB_1"/>
    <property type="match status" value="1"/>
</dbReference>
<comment type="subunit">
    <text evidence="4">Homodimer. Interacts with PriA and DnaT. Component of the replication restart primosome. Primosome assembly occurs via a 'hand-off' mechanism. PriA binds to replication forks, subsequently PriB then DnaT bind; DnaT then displaces ssDNA to generate the helicase loading substrate.</text>
</comment>
<keyword evidence="2 4" id="KW-0235">DNA replication</keyword>
<feature type="region of interest" description="Disordered" evidence="5">
    <location>
        <begin position="1"/>
        <end position="20"/>
    </location>
</feature>
<proteinExistence type="inferred from homology"/>
<evidence type="ECO:0000256" key="2">
    <source>
        <dbReference type="ARBA" id="ARBA00022705"/>
    </source>
</evidence>
<dbReference type="AlphaFoldDB" id="A0A7W2FUW0"/>
<dbReference type="HAMAP" id="MF_00720">
    <property type="entry name" value="PriB"/>
    <property type="match status" value="1"/>
</dbReference>
<evidence type="ECO:0000256" key="1">
    <source>
        <dbReference type="ARBA" id="ARBA00022515"/>
    </source>
</evidence>
<comment type="caution">
    <text evidence="6">The sequence shown here is derived from an EMBL/GenBank/DDBJ whole genome shotgun (WGS) entry which is preliminary data.</text>
</comment>
<dbReference type="Gene3D" id="2.40.50.140">
    <property type="entry name" value="Nucleic acid-binding proteins"/>
    <property type="match status" value="1"/>
</dbReference>
<evidence type="ECO:0000313" key="6">
    <source>
        <dbReference type="EMBL" id="MBA5764644.1"/>
    </source>
</evidence>
<dbReference type="PIRSF" id="PIRSF003135">
    <property type="entry name" value="Primosomal_n"/>
    <property type="match status" value="1"/>
</dbReference>
<dbReference type="GO" id="GO:0006269">
    <property type="term" value="P:DNA replication, synthesis of primer"/>
    <property type="evidence" value="ECO:0007669"/>
    <property type="project" value="UniProtKB-KW"/>
</dbReference>
<keyword evidence="1 4" id="KW-0639">Primosome</keyword>
<dbReference type="RefSeq" id="WP_182110683.1">
    <property type="nucleotide sequence ID" value="NZ_JACFYF010000029.1"/>
</dbReference>
<evidence type="ECO:0000256" key="5">
    <source>
        <dbReference type="SAM" id="MobiDB-lite"/>
    </source>
</evidence>
<dbReference type="InterPro" id="IPR012340">
    <property type="entry name" value="NA-bd_OB-fold"/>
</dbReference>
<evidence type="ECO:0000256" key="4">
    <source>
        <dbReference type="HAMAP-Rule" id="MF_00720"/>
    </source>
</evidence>
<evidence type="ECO:0000256" key="3">
    <source>
        <dbReference type="ARBA" id="ARBA00023125"/>
    </source>
</evidence>
<dbReference type="InterPro" id="IPR023646">
    <property type="entry name" value="Prisomal_replication_PriB"/>
</dbReference>
<keyword evidence="7" id="KW-1185">Reference proteome</keyword>